<keyword evidence="1" id="KW-0472">Membrane</keyword>
<keyword evidence="3" id="KW-1185">Reference proteome</keyword>
<keyword evidence="1" id="KW-1133">Transmembrane helix</keyword>
<reference evidence="2 3" key="1">
    <citation type="submission" date="2021-01" db="EMBL/GenBank/DDBJ databases">
        <title>WGS of actinomycetes isolated from Thailand.</title>
        <authorList>
            <person name="Thawai C."/>
        </authorList>
    </citation>
    <scope>NUCLEOTIDE SEQUENCE [LARGE SCALE GENOMIC DNA]</scope>
    <source>
        <strain evidence="2 3">CA1R205</strain>
    </source>
</reference>
<accession>A0ABS1NQM0</accession>
<keyword evidence="1" id="KW-0812">Transmembrane</keyword>
<protein>
    <submittedName>
        <fullName evidence="2">Uncharacterized protein</fullName>
    </submittedName>
</protein>
<feature type="transmembrane region" description="Helical" evidence="1">
    <location>
        <begin position="25"/>
        <end position="46"/>
    </location>
</feature>
<organism evidence="2 3">
    <name type="scientific">Streptomyces coffeae</name>
    <dbReference type="NCBI Taxonomy" id="621382"/>
    <lineage>
        <taxon>Bacteria</taxon>
        <taxon>Bacillati</taxon>
        <taxon>Actinomycetota</taxon>
        <taxon>Actinomycetes</taxon>
        <taxon>Kitasatosporales</taxon>
        <taxon>Streptomycetaceae</taxon>
        <taxon>Streptomyces</taxon>
    </lineage>
</organism>
<sequence length="47" mass="5014">MIHILVMRTGQQLFTVSPRLDSAPALAATTAAFLVSLGLAWALYVVV</sequence>
<dbReference type="Proteomes" id="UP000634229">
    <property type="component" value="Unassembled WGS sequence"/>
</dbReference>
<name>A0ABS1NQM0_9ACTN</name>
<dbReference type="EMBL" id="JAERRF010000044">
    <property type="protein sequence ID" value="MBL1102402.1"/>
    <property type="molecule type" value="Genomic_DNA"/>
</dbReference>
<evidence type="ECO:0000256" key="1">
    <source>
        <dbReference type="SAM" id="Phobius"/>
    </source>
</evidence>
<gene>
    <name evidence="2" type="ORF">JK363_38490</name>
</gene>
<comment type="caution">
    <text evidence="2">The sequence shown here is derived from an EMBL/GenBank/DDBJ whole genome shotgun (WGS) entry which is preliminary data.</text>
</comment>
<dbReference type="RefSeq" id="WP_201882768.1">
    <property type="nucleotide sequence ID" value="NZ_JAERRF010000044.1"/>
</dbReference>
<proteinExistence type="predicted"/>
<evidence type="ECO:0000313" key="2">
    <source>
        <dbReference type="EMBL" id="MBL1102402.1"/>
    </source>
</evidence>
<evidence type="ECO:0000313" key="3">
    <source>
        <dbReference type="Proteomes" id="UP000634229"/>
    </source>
</evidence>